<evidence type="ECO:0000256" key="1">
    <source>
        <dbReference type="ARBA" id="ARBA00023015"/>
    </source>
</evidence>
<accession>A0A1Y4QWM2</accession>
<dbReference type="AlphaFoldDB" id="A0A1Y4QWM2"/>
<dbReference type="GO" id="GO:0003677">
    <property type="term" value="F:DNA binding"/>
    <property type="evidence" value="ECO:0007669"/>
    <property type="project" value="UniProtKB-KW"/>
</dbReference>
<dbReference type="SUPFAM" id="SSF55781">
    <property type="entry name" value="GAF domain-like"/>
    <property type="match status" value="1"/>
</dbReference>
<protein>
    <submittedName>
        <fullName evidence="6">IclR family transcriptional regulator</fullName>
    </submittedName>
</protein>
<dbReference type="Gene3D" id="3.30.450.40">
    <property type="match status" value="1"/>
</dbReference>
<dbReference type="InterPro" id="IPR036388">
    <property type="entry name" value="WH-like_DNA-bd_sf"/>
</dbReference>
<name>A0A1Y4QWM2_9ENTE</name>
<dbReference type="InterPro" id="IPR029016">
    <property type="entry name" value="GAF-like_dom_sf"/>
</dbReference>
<evidence type="ECO:0000259" key="4">
    <source>
        <dbReference type="PROSITE" id="PS51077"/>
    </source>
</evidence>
<dbReference type="PANTHER" id="PTHR30136:SF35">
    <property type="entry name" value="HTH-TYPE TRANSCRIPTIONAL REGULATOR RV1719"/>
    <property type="match status" value="1"/>
</dbReference>
<dbReference type="Proteomes" id="UP000196074">
    <property type="component" value="Unassembled WGS sequence"/>
</dbReference>
<keyword evidence="2" id="KW-0238">DNA-binding</keyword>
<evidence type="ECO:0000313" key="6">
    <source>
        <dbReference type="EMBL" id="OUQ09697.1"/>
    </source>
</evidence>
<dbReference type="Pfam" id="PF01614">
    <property type="entry name" value="IclR_C"/>
    <property type="match status" value="1"/>
</dbReference>
<dbReference type="SMART" id="SM00346">
    <property type="entry name" value="HTH_ICLR"/>
    <property type="match status" value="1"/>
</dbReference>
<proteinExistence type="predicted"/>
<comment type="caution">
    <text evidence="6">The sequence shown here is derived from an EMBL/GenBank/DDBJ whole genome shotgun (WGS) entry which is preliminary data.</text>
</comment>
<sequence>MEQAKPYGTVLIKAAKIIDCIAENPHIGLQEIAHQCQMTMPTTLKILDTLNLIGYVKKSEEKTYQLGAKLVRYANQNIEQIDLIEQSLPHLEKLQEKIDETIHLGVLSNSEIYYVNKLEPKFQSIRMSSKVGISRPLYSSAMGKAVLAMMSKSEVDSYLETNELKTFTVNTITNPLKLKQELSEIRASGIAFDNEEMEKDIFCIGTALMNKGQIVGAMSISLPKFRVTNSYQEKVIQAILEAKADIEKELK</sequence>
<dbReference type="PROSITE" id="PS51077">
    <property type="entry name" value="HTH_ICLR"/>
    <property type="match status" value="1"/>
</dbReference>
<dbReference type="InterPro" id="IPR005471">
    <property type="entry name" value="Tscrpt_reg_IclR_N"/>
</dbReference>
<keyword evidence="3" id="KW-0804">Transcription</keyword>
<reference evidence="7" key="1">
    <citation type="submission" date="2017-04" db="EMBL/GenBank/DDBJ databases">
        <title>Function of individual gut microbiota members based on whole genome sequencing of pure cultures obtained from chicken caecum.</title>
        <authorList>
            <person name="Medvecky M."/>
            <person name="Cejkova D."/>
            <person name="Polansky O."/>
            <person name="Karasova D."/>
            <person name="Kubasova T."/>
            <person name="Cizek A."/>
            <person name="Rychlik I."/>
        </authorList>
    </citation>
    <scope>NUCLEOTIDE SEQUENCE [LARGE SCALE GENOMIC DNA]</scope>
    <source>
        <strain evidence="7">An144</strain>
    </source>
</reference>
<evidence type="ECO:0000256" key="2">
    <source>
        <dbReference type="ARBA" id="ARBA00023125"/>
    </source>
</evidence>
<dbReference type="SUPFAM" id="SSF46785">
    <property type="entry name" value="Winged helix' DNA-binding domain"/>
    <property type="match status" value="1"/>
</dbReference>
<dbReference type="PROSITE" id="PS51078">
    <property type="entry name" value="ICLR_ED"/>
    <property type="match status" value="1"/>
</dbReference>
<evidence type="ECO:0000313" key="7">
    <source>
        <dbReference type="Proteomes" id="UP000196074"/>
    </source>
</evidence>
<dbReference type="Gene3D" id="1.10.10.10">
    <property type="entry name" value="Winged helix-like DNA-binding domain superfamily/Winged helix DNA-binding domain"/>
    <property type="match status" value="1"/>
</dbReference>
<keyword evidence="1" id="KW-0805">Transcription regulation</keyword>
<feature type="domain" description="IclR-ED" evidence="5">
    <location>
        <begin position="69"/>
        <end position="251"/>
    </location>
</feature>
<dbReference type="InterPro" id="IPR050707">
    <property type="entry name" value="HTH_MetabolicPath_Reg"/>
</dbReference>
<dbReference type="GO" id="GO:0003700">
    <property type="term" value="F:DNA-binding transcription factor activity"/>
    <property type="evidence" value="ECO:0007669"/>
    <property type="project" value="TreeGrafter"/>
</dbReference>
<dbReference type="GO" id="GO:0045892">
    <property type="term" value="P:negative regulation of DNA-templated transcription"/>
    <property type="evidence" value="ECO:0007669"/>
    <property type="project" value="UniProtKB-ARBA"/>
</dbReference>
<dbReference type="RefSeq" id="WP_087215583.1">
    <property type="nucleotide sequence ID" value="NZ_JBECZD010000011.1"/>
</dbReference>
<evidence type="ECO:0000256" key="3">
    <source>
        <dbReference type="ARBA" id="ARBA00023163"/>
    </source>
</evidence>
<feature type="domain" description="HTH iclR-type" evidence="4">
    <location>
        <begin position="8"/>
        <end position="68"/>
    </location>
</feature>
<dbReference type="InterPro" id="IPR036390">
    <property type="entry name" value="WH_DNA-bd_sf"/>
</dbReference>
<dbReference type="PANTHER" id="PTHR30136">
    <property type="entry name" value="HELIX-TURN-HELIX TRANSCRIPTIONAL REGULATOR, ICLR FAMILY"/>
    <property type="match status" value="1"/>
</dbReference>
<evidence type="ECO:0000259" key="5">
    <source>
        <dbReference type="PROSITE" id="PS51078"/>
    </source>
</evidence>
<dbReference type="EMBL" id="NFLC01000018">
    <property type="protein sequence ID" value="OUQ09697.1"/>
    <property type="molecule type" value="Genomic_DNA"/>
</dbReference>
<gene>
    <name evidence="6" type="ORF">B5E88_09125</name>
</gene>
<dbReference type="InterPro" id="IPR014757">
    <property type="entry name" value="Tscrpt_reg_IclR_C"/>
</dbReference>
<organism evidence="6 7">
    <name type="scientific">Enterococcus cecorum</name>
    <dbReference type="NCBI Taxonomy" id="44008"/>
    <lineage>
        <taxon>Bacteria</taxon>
        <taxon>Bacillati</taxon>
        <taxon>Bacillota</taxon>
        <taxon>Bacilli</taxon>
        <taxon>Lactobacillales</taxon>
        <taxon>Enterococcaceae</taxon>
        <taxon>Enterococcus</taxon>
    </lineage>
</organism>
<dbReference type="Pfam" id="PF09339">
    <property type="entry name" value="HTH_IclR"/>
    <property type="match status" value="1"/>
</dbReference>